<dbReference type="GO" id="GO:0045454">
    <property type="term" value="P:cell redox homeostasis"/>
    <property type="evidence" value="ECO:0007669"/>
    <property type="project" value="InterPro"/>
</dbReference>
<proteinExistence type="inferred from homology"/>
<dbReference type="SUPFAM" id="SSF51905">
    <property type="entry name" value="FAD/NAD(P)-binding domain"/>
    <property type="match status" value="1"/>
</dbReference>
<dbReference type="PANTHER" id="PTHR42737:SF1">
    <property type="entry name" value="GLUTATHIONE REDUCTASE"/>
    <property type="match status" value="1"/>
</dbReference>
<feature type="domain" description="FAD/NAD(P)-binding" evidence="15">
    <location>
        <begin position="13"/>
        <end position="346"/>
    </location>
</feature>
<dbReference type="Pfam" id="PF02852">
    <property type="entry name" value="Pyr_redox_dim"/>
    <property type="match status" value="1"/>
</dbReference>
<dbReference type="GO" id="GO:0034599">
    <property type="term" value="P:cellular response to oxidative stress"/>
    <property type="evidence" value="ECO:0007669"/>
    <property type="project" value="TreeGrafter"/>
</dbReference>
<evidence type="ECO:0000259" key="14">
    <source>
        <dbReference type="Pfam" id="PF02852"/>
    </source>
</evidence>
<dbReference type="Proteomes" id="UP000800041">
    <property type="component" value="Unassembled WGS sequence"/>
</dbReference>
<dbReference type="InterPro" id="IPR046952">
    <property type="entry name" value="GSHR/TRXR-like"/>
</dbReference>
<dbReference type="InterPro" id="IPR036188">
    <property type="entry name" value="FAD/NAD-bd_sf"/>
</dbReference>
<evidence type="ECO:0000256" key="3">
    <source>
        <dbReference type="ARBA" id="ARBA00022490"/>
    </source>
</evidence>
<evidence type="ECO:0000256" key="9">
    <source>
        <dbReference type="ARBA" id="ARBA00023284"/>
    </source>
</evidence>
<evidence type="ECO:0000256" key="1">
    <source>
        <dbReference type="ARBA" id="ARBA00004496"/>
    </source>
</evidence>
<evidence type="ECO:0000313" key="17">
    <source>
        <dbReference type="Proteomes" id="UP000800041"/>
    </source>
</evidence>
<protein>
    <submittedName>
        <fullName evidence="16">Glutathione-disulfide reductase</fullName>
    </submittedName>
</protein>
<keyword evidence="4 13" id="KW-0285">Flavoprotein</keyword>
<dbReference type="PRINTS" id="PR00411">
    <property type="entry name" value="PNDRDTASEI"/>
</dbReference>
<evidence type="ECO:0000256" key="7">
    <source>
        <dbReference type="ARBA" id="ARBA00023002"/>
    </source>
</evidence>
<dbReference type="GO" id="GO:0050660">
    <property type="term" value="F:flavin adenine dinucleotide binding"/>
    <property type="evidence" value="ECO:0007669"/>
    <property type="project" value="InterPro"/>
</dbReference>
<keyword evidence="11" id="KW-0520">NAD</keyword>
<dbReference type="GO" id="GO:0004362">
    <property type="term" value="F:glutathione-disulfide reductase (NADPH) activity"/>
    <property type="evidence" value="ECO:0007669"/>
    <property type="project" value="TreeGrafter"/>
</dbReference>
<comment type="subcellular location">
    <subcellularLocation>
        <location evidence="1">Cytoplasm</location>
    </subcellularLocation>
</comment>
<evidence type="ECO:0000313" key="16">
    <source>
        <dbReference type="EMBL" id="KAF1988600.1"/>
    </source>
</evidence>
<dbReference type="PIRSF" id="PIRSF000350">
    <property type="entry name" value="Mercury_reductase_MerA"/>
    <property type="match status" value="1"/>
</dbReference>
<keyword evidence="9 13" id="KW-0676">Redox-active center</keyword>
<keyword evidence="17" id="KW-1185">Reference proteome</keyword>
<evidence type="ECO:0000256" key="12">
    <source>
        <dbReference type="PIRSR" id="PIRSR000350-4"/>
    </source>
</evidence>
<comment type="cofactor">
    <cofactor evidence="11">
        <name>FAD</name>
        <dbReference type="ChEBI" id="CHEBI:57692"/>
    </cofactor>
    <text evidence="11">Binds 1 FAD per subunit.</text>
</comment>
<dbReference type="Pfam" id="PF07992">
    <property type="entry name" value="Pyr_redox_2"/>
    <property type="match status" value="1"/>
</dbReference>
<dbReference type="AlphaFoldDB" id="A0A6G1H6F5"/>
<feature type="domain" description="Pyridine nucleotide-disulphide oxidoreductase dimerisation" evidence="14">
    <location>
        <begin position="369"/>
        <end position="483"/>
    </location>
</feature>
<keyword evidence="8" id="KW-1015">Disulfide bond</keyword>
<dbReference type="GO" id="GO:0005739">
    <property type="term" value="C:mitochondrion"/>
    <property type="evidence" value="ECO:0007669"/>
    <property type="project" value="TreeGrafter"/>
</dbReference>
<organism evidence="16 17">
    <name type="scientific">Aulographum hederae CBS 113979</name>
    <dbReference type="NCBI Taxonomy" id="1176131"/>
    <lineage>
        <taxon>Eukaryota</taxon>
        <taxon>Fungi</taxon>
        <taxon>Dikarya</taxon>
        <taxon>Ascomycota</taxon>
        <taxon>Pezizomycotina</taxon>
        <taxon>Dothideomycetes</taxon>
        <taxon>Pleosporomycetidae</taxon>
        <taxon>Aulographales</taxon>
        <taxon>Aulographaceae</taxon>
    </lineage>
</organism>
<evidence type="ECO:0000256" key="6">
    <source>
        <dbReference type="ARBA" id="ARBA00022857"/>
    </source>
</evidence>
<dbReference type="SUPFAM" id="SSF55424">
    <property type="entry name" value="FAD/NAD-linked reductases, dimerisation (C-terminal) domain"/>
    <property type="match status" value="1"/>
</dbReference>
<evidence type="ECO:0000256" key="11">
    <source>
        <dbReference type="PIRSR" id="PIRSR000350-3"/>
    </source>
</evidence>
<sequence length="484" mass="52296">MAPTESTPEVQVYDYIVIGGGSGGSGAARRAAGWYKAKTLLVENGRSGGCCVNVGCIPKKMTWLHASINELLPHARAYGYAIPEDIPFDFKSFKEKRDATIVRLNQAYERNWAREGIELVRGTASFVPTASKSSELHELVIALEDGSGVKKVAAKHVCVATGGAPMLPSEDETPGAGLGITSDGFFEIDVLPKNIAIVGAGYIAVELAGVLNALGVKVHMFIRGETLLRRFDEMIQTTITRRYEDVGVVVHKGFEGFEKVERVEGEGKMLKLVGKGGKEVEVEELLWAIGRKPETEDLKLENVGVEKDGKGYIRVDEFQNSSVEGIYALGDVTGQMELTPVAIAAGRHLSNRLFGPPHLSHSKLSYKNIPTAIFSHPEIGTIGLTTSAALTLFPPSSVKTYQTRFSPMFFDILSDEAKSENPIEYKLVCVGEEERVVGLHLVGTGSSEVLQGFAVAVGMGARKRDFDATVAIHPTAAEEIVTMK</sequence>
<dbReference type="EMBL" id="ML977148">
    <property type="protein sequence ID" value="KAF1988600.1"/>
    <property type="molecule type" value="Genomic_DNA"/>
</dbReference>
<dbReference type="Gene3D" id="3.50.50.60">
    <property type="entry name" value="FAD/NAD(P)-binding domain"/>
    <property type="match status" value="2"/>
</dbReference>
<feature type="disulfide bond" description="Redox-active" evidence="12">
    <location>
        <begin position="51"/>
        <end position="56"/>
    </location>
</feature>
<evidence type="ECO:0000256" key="8">
    <source>
        <dbReference type="ARBA" id="ARBA00023157"/>
    </source>
</evidence>
<feature type="binding site" evidence="11">
    <location>
        <position position="331"/>
    </location>
    <ligand>
        <name>FAD</name>
        <dbReference type="ChEBI" id="CHEBI:57692"/>
    </ligand>
</feature>
<dbReference type="PROSITE" id="PS00076">
    <property type="entry name" value="PYRIDINE_REDOX_1"/>
    <property type="match status" value="1"/>
</dbReference>
<evidence type="ECO:0000259" key="15">
    <source>
        <dbReference type="Pfam" id="PF07992"/>
    </source>
</evidence>
<dbReference type="InterPro" id="IPR001100">
    <property type="entry name" value="Pyr_nuc-diS_OxRdtase"/>
</dbReference>
<dbReference type="OrthoDB" id="5956163at2759"/>
<accession>A0A6G1H6F5</accession>
<dbReference type="PANTHER" id="PTHR42737">
    <property type="entry name" value="GLUTATHIONE REDUCTASE"/>
    <property type="match status" value="1"/>
</dbReference>
<evidence type="ECO:0000256" key="2">
    <source>
        <dbReference type="ARBA" id="ARBA00007532"/>
    </source>
</evidence>
<keyword evidence="11" id="KW-0547">Nucleotide-binding</keyword>
<reference evidence="16" key="1">
    <citation type="journal article" date="2020" name="Stud. Mycol.">
        <title>101 Dothideomycetes genomes: a test case for predicting lifestyles and emergence of pathogens.</title>
        <authorList>
            <person name="Haridas S."/>
            <person name="Albert R."/>
            <person name="Binder M."/>
            <person name="Bloem J."/>
            <person name="Labutti K."/>
            <person name="Salamov A."/>
            <person name="Andreopoulos B."/>
            <person name="Baker S."/>
            <person name="Barry K."/>
            <person name="Bills G."/>
            <person name="Bluhm B."/>
            <person name="Cannon C."/>
            <person name="Castanera R."/>
            <person name="Culley D."/>
            <person name="Daum C."/>
            <person name="Ezra D."/>
            <person name="Gonzalez J."/>
            <person name="Henrissat B."/>
            <person name="Kuo A."/>
            <person name="Liang C."/>
            <person name="Lipzen A."/>
            <person name="Lutzoni F."/>
            <person name="Magnuson J."/>
            <person name="Mondo S."/>
            <person name="Nolan M."/>
            <person name="Ohm R."/>
            <person name="Pangilinan J."/>
            <person name="Park H.-J."/>
            <person name="Ramirez L."/>
            <person name="Alfaro M."/>
            <person name="Sun H."/>
            <person name="Tritt A."/>
            <person name="Yoshinaga Y."/>
            <person name="Zwiers L.-H."/>
            <person name="Turgeon B."/>
            <person name="Goodwin S."/>
            <person name="Spatafora J."/>
            <person name="Crous P."/>
            <person name="Grigoriev I."/>
        </authorList>
    </citation>
    <scope>NUCLEOTIDE SEQUENCE</scope>
    <source>
        <strain evidence="16">CBS 113979</strain>
    </source>
</reference>
<keyword evidence="3" id="KW-0963">Cytoplasm</keyword>
<dbReference type="InterPro" id="IPR023753">
    <property type="entry name" value="FAD/NAD-binding_dom"/>
</dbReference>
<feature type="binding site" evidence="11">
    <location>
        <begin position="199"/>
        <end position="206"/>
    </location>
    <ligand>
        <name>NAD(+)</name>
        <dbReference type="ChEBI" id="CHEBI:57540"/>
    </ligand>
</feature>
<keyword evidence="7 13" id="KW-0560">Oxidoreductase</keyword>
<dbReference type="Gene3D" id="3.30.390.30">
    <property type="match status" value="1"/>
</dbReference>
<dbReference type="InterPro" id="IPR016156">
    <property type="entry name" value="FAD/NAD-linked_Rdtase_dimer_sf"/>
</dbReference>
<feature type="binding site" evidence="11">
    <location>
        <position position="290"/>
    </location>
    <ligand>
        <name>NAD(+)</name>
        <dbReference type="ChEBI" id="CHEBI:57540"/>
    </ligand>
</feature>
<dbReference type="NCBIfam" id="NF004776">
    <property type="entry name" value="PRK06116.1"/>
    <property type="match status" value="1"/>
</dbReference>
<keyword evidence="6" id="KW-0521">NADP</keyword>
<dbReference type="GO" id="GO:0006749">
    <property type="term" value="P:glutathione metabolic process"/>
    <property type="evidence" value="ECO:0007669"/>
    <property type="project" value="TreeGrafter"/>
</dbReference>
<name>A0A6G1H6F5_9PEZI</name>
<dbReference type="InterPro" id="IPR004099">
    <property type="entry name" value="Pyr_nucl-diS_OxRdtase_dimer"/>
</dbReference>
<feature type="binding site" evidence="11">
    <location>
        <position position="60"/>
    </location>
    <ligand>
        <name>FAD</name>
        <dbReference type="ChEBI" id="CHEBI:57692"/>
    </ligand>
</feature>
<evidence type="ECO:0000256" key="10">
    <source>
        <dbReference type="PIRSR" id="PIRSR000350-2"/>
    </source>
</evidence>
<dbReference type="GO" id="GO:0005829">
    <property type="term" value="C:cytosol"/>
    <property type="evidence" value="ECO:0007669"/>
    <property type="project" value="TreeGrafter"/>
</dbReference>
<dbReference type="PRINTS" id="PR00368">
    <property type="entry name" value="FADPNR"/>
</dbReference>
<dbReference type="InterPro" id="IPR012999">
    <property type="entry name" value="Pyr_OxRdtase_I_AS"/>
</dbReference>
<keyword evidence="5 11" id="KW-0274">FAD</keyword>
<evidence type="ECO:0000256" key="4">
    <source>
        <dbReference type="ARBA" id="ARBA00022630"/>
    </source>
</evidence>
<gene>
    <name evidence="16" type="ORF">K402DRAFT_27271</name>
</gene>
<comment type="similarity">
    <text evidence="2 13">Belongs to the class-I pyridine nucleotide-disulfide oxidoreductase family.</text>
</comment>
<dbReference type="FunFam" id="3.50.50.60:FF:000141">
    <property type="entry name" value="Glutathione reductase"/>
    <property type="match status" value="1"/>
</dbReference>
<evidence type="ECO:0000256" key="13">
    <source>
        <dbReference type="RuleBase" id="RU003691"/>
    </source>
</evidence>
<feature type="active site" description="Proton acceptor" evidence="10">
    <location>
        <position position="473"/>
    </location>
</feature>
<evidence type="ECO:0000256" key="5">
    <source>
        <dbReference type="ARBA" id="ARBA00022827"/>
    </source>
</evidence>